<keyword evidence="9" id="KW-0175">Coiled coil</keyword>
<evidence type="ECO:0000313" key="13">
    <source>
        <dbReference type="Proteomes" id="UP000218231"/>
    </source>
</evidence>
<dbReference type="EMBL" id="LIAE01010710">
    <property type="protein sequence ID" value="PAV56268.1"/>
    <property type="molecule type" value="Genomic_DNA"/>
</dbReference>
<feature type="region of interest" description="Disordered" evidence="10">
    <location>
        <begin position="380"/>
        <end position="421"/>
    </location>
</feature>
<dbReference type="PROSITE" id="PS50021">
    <property type="entry name" value="CH"/>
    <property type="match status" value="2"/>
</dbReference>
<evidence type="ECO:0000256" key="1">
    <source>
        <dbReference type="ARBA" id="ARBA00004204"/>
    </source>
</evidence>
<evidence type="ECO:0000256" key="8">
    <source>
        <dbReference type="ARBA" id="ARBA00023212"/>
    </source>
</evidence>
<evidence type="ECO:0000256" key="9">
    <source>
        <dbReference type="SAM" id="Coils"/>
    </source>
</evidence>
<feature type="compositionally biased region" description="Basic and acidic residues" evidence="10">
    <location>
        <begin position="1"/>
        <end position="28"/>
    </location>
</feature>
<feature type="region of interest" description="Disordered" evidence="10">
    <location>
        <begin position="1"/>
        <end position="68"/>
    </location>
</feature>
<evidence type="ECO:0000256" key="5">
    <source>
        <dbReference type="ARBA" id="ARBA00022737"/>
    </source>
</evidence>
<comment type="caution">
    <text evidence="12">The sequence shown here is derived from an EMBL/GenBank/DDBJ whole genome shotgun (WGS) entry which is preliminary data.</text>
</comment>
<feature type="compositionally biased region" description="Basic and acidic residues" evidence="10">
    <location>
        <begin position="42"/>
        <end position="65"/>
    </location>
</feature>
<keyword evidence="13" id="KW-1185">Reference proteome</keyword>
<dbReference type="STRING" id="2018661.A0A2A2J391"/>
<dbReference type="FunFam" id="1.10.418.10:FF:000011">
    <property type="entry name" value="Parvin, beta"/>
    <property type="match status" value="1"/>
</dbReference>
<evidence type="ECO:0000313" key="12">
    <source>
        <dbReference type="EMBL" id="PAV56268.1"/>
    </source>
</evidence>
<keyword evidence="7" id="KW-0009">Actin-binding</keyword>
<feature type="compositionally biased region" description="Acidic residues" evidence="10">
    <location>
        <begin position="730"/>
        <end position="740"/>
    </location>
</feature>
<dbReference type="Pfam" id="PF00307">
    <property type="entry name" value="CH"/>
    <property type="match status" value="2"/>
</dbReference>
<dbReference type="InterPro" id="IPR028433">
    <property type="entry name" value="Parvin"/>
</dbReference>
<dbReference type="GO" id="GO:0034446">
    <property type="term" value="P:substrate adhesion-dependent cell spreading"/>
    <property type="evidence" value="ECO:0007669"/>
    <property type="project" value="TreeGrafter"/>
</dbReference>
<feature type="region of interest" description="Disordered" evidence="10">
    <location>
        <begin position="459"/>
        <end position="485"/>
    </location>
</feature>
<protein>
    <recommendedName>
        <fullName evidence="11">Calponin-homology (CH) domain-containing protein</fullName>
    </recommendedName>
</protein>
<keyword evidence="5" id="KW-0677">Repeat</keyword>
<dbReference type="Gene3D" id="1.10.418.10">
    <property type="entry name" value="Calponin-like domain"/>
    <property type="match status" value="2"/>
</dbReference>
<feature type="coiled-coil region" evidence="9">
    <location>
        <begin position="855"/>
        <end position="889"/>
    </location>
</feature>
<evidence type="ECO:0000256" key="10">
    <source>
        <dbReference type="SAM" id="MobiDB-lite"/>
    </source>
</evidence>
<reference evidence="12 13" key="1">
    <citation type="journal article" date="2017" name="Curr. Biol.">
        <title>Genome architecture and evolution of a unichromosomal asexual nematode.</title>
        <authorList>
            <person name="Fradin H."/>
            <person name="Zegar C."/>
            <person name="Gutwein M."/>
            <person name="Lucas J."/>
            <person name="Kovtun M."/>
            <person name="Corcoran D."/>
            <person name="Baugh L.R."/>
            <person name="Kiontke K."/>
            <person name="Gunsalus K."/>
            <person name="Fitch D.H."/>
            <person name="Piano F."/>
        </authorList>
    </citation>
    <scope>NUCLEOTIDE SEQUENCE [LARGE SCALE GENOMIC DNA]</scope>
    <source>
        <strain evidence="12">PF1309</strain>
    </source>
</reference>
<evidence type="ECO:0000256" key="3">
    <source>
        <dbReference type="ARBA" id="ARBA00005666"/>
    </source>
</evidence>
<dbReference type="InterPro" id="IPR036872">
    <property type="entry name" value="CH_dom_sf"/>
</dbReference>
<dbReference type="CDD" id="cd21306">
    <property type="entry name" value="CH_PARVA_B_rpt2"/>
    <property type="match status" value="1"/>
</dbReference>
<feature type="region of interest" description="Disordered" evidence="10">
    <location>
        <begin position="944"/>
        <end position="967"/>
    </location>
</feature>
<feature type="compositionally biased region" description="Basic and acidic residues" evidence="10">
    <location>
        <begin position="380"/>
        <end position="398"/>
    </location>
</feature>
<keyword evidence="8" id="KW-0206">Cytoskeleton</keyword>
<feature type="region of interest" description="Disordered" evidence="10">
    <location>
        <begin position="726"/>
        <end position="749"/>
    </location>
</feature>
<evidence type="ECO:0000256" key="6">
    <source>
        <dbReference type="ARBA" id="ARBA00022889"/>
    </source>
</evidence>
<dbReference type="GO" id="GO:0030036">
    <property type="term" value="P:actin cytoskeleton organization"/>
    <property type="evidence" value="ECO:0007669"/>
    <property type="project" value="InterPro"/>
</dbReference>
<accession>A0A2A2J391</accession>
<dbReference type="SUPFAM" id="SSF47576">
    <property type="entry name" value="Calponin-homology domain, CH-domain"/>
    <property type="match status" value="1"/>
</dbReference>
<dbReference type="GO" id="GO:0030017">
    <property type="term" value="C:sarcomere"/>
    <property type="evidence" value="ECO:0007669"/>
    <property type="project" value="UniProtKB-SubCell"/>
</dbReference>
<comment type="similarity">
    <text evidence="3">Belongs to the parvin family.</text>
</comment>
<feature type="compositionally biased region" description="Low complexity" evidence="10">
    <location>
        <begin position="461"/>
        <end position="479"/>
    </location>
</feature>
<evidence type="ECO:0000256" key="4">
    <source>
        <dbReference type="ARBA" id="ARBA00022490"/>
    </source>
</evidence>
<dbReference type="FunFam" id="1.10.418.10:FF:000015">
    <property type="entry name" value="Parvin beta"/>
    <property type="match status" value="1"/>
</dbReference>
<dbReference type="PANTHER" id="PTHR12114">
    <property type="entry name" value="PARVIN"/>
    <property type="match status" value="1"/>
</dbReference>
<sequence length="988" mass="114187">MSTMERDRDRRTPGRDDTMRSKKSESFMEKLSGTLTRKKKPQHDEMGGGNVEVREQTHKDHKDRPEEDEIAEVEYEGREALDHSLVSPLARTERLEEGEQHRYLSKESAQDPKVREVVDLLVYWLNQEMAGERIVVRHIQEDLYDGQVIQKLVEKLADIKIEVPEVSQSEEGQRQKLQIVIGTANRMLQQGYDSAKWSAEMIHDKDVVAIIQLLYALAVHFRAPVRFPENVSAKVVIARKEGGHIKTEHVMEQLTGTQQELGPKGERDAFDTLFDYGPDKLAHVKKSLLAFCNKHLNKINLEVTDLDHQFQDGVFLVLLMGLLEGYFVPLYCFNLQVASYEDKVKNVQFAYKLMEDAGLPKPRSRVQDIANGDLKGRSVLMEKKMNKSSDEGRAEDGSLKNSKNGTPKTNESRQQDLSLPPKKEFKQAALTNFFKPVDSAENPSCSPKSHVQPSINSVAATGSSSTISDKSTDSNSSFTVTGSQRKKIEERIKAIERKIASAWARRDYKTYQTHVASASQFPLSVILGIENEIHRFAVVKEKNKVKDREKLKMITSKEQKEEYRKQVAEERKTTYKEMDPKIKAHFNTKILIEDWRISQKNLASLGKKIDLLPDENALFSECLMLAQMPFSLKGFIQYNGKLHSEELFEALENGEDGFADATYHLLESFCRFFCEKDRRHFMTSTSVKNLPKVLKEQLSLVNISTFTHKILRNMLHRITGKYDTSKSVDKDEDEQIESEAESGRSTPMERYLDDEEELQFLYSEFPEDKEFYQLRPELQIRILIYLADNILHHEVYKSYTADRQGNAPKTIAQLNEEQKHITEELATLTNDLDYAAVDEDTDEEELLTRAEARKREEKRKKAQKIMKRVDELKQASKEIHMEIAEERSNIHSAKRIRPIGRDRHMRQYFWFNNDTNDDGIWIQDLGVTNGETYLRELYKQIRQSRKRKLDDKENTSQDTGGEQNGKAGENDVVEIKVRKLKYYRKRIL</sequence>
<evidence type="ECO:0000256" key="2">
    <source>
        <dbReference type="ARBA" id="ARBA00004245"/>
    </source>
</evidence>
<dbReference type="OrthoDB" id="2099265at2759"/>
<dbReference type="GO" id="GO:0003779">
    <property type="term" value="F:actin binding"/>
    <property type="evidence" value="ECO:0007669"/>
    <property type="project" value="UniProtKB-KW"/>
</dbReference>
<dbReference type="PANTHER" id="PTHR12114:SF4">
    <property type="entry name" value="GH23568P"/>
    <property type="match status" value="1"/>
</dbReference>
<gene>
    <name evidence="12" type="ORF">WR25_15703</name>
</gene>
<dbReference type="GO" id="GO:0030031">
    <property type="term" value="P:cell projection assembly"/>
    <property type="evidence" value="ECO:0007669"/>
    <property type="project" value="TreeGrafter"/>
</dbReference>
<evidence type="ECO:0000256" key="7">
    <source>
        <dbReference type="ARBA" id="ARBA00023203"/>
    </source>
</evidence>
<dbReference type="GO" id="GO:0005925">
    <property type="term" value="C:focal adhesion"/>
    <property type="evidence" value="ECO:0007669"/>
    <property type="project" value="TreeGrafter"/>
</dbReference>
<dbReference type="InterPro" id="IPR001715">
    <property type="entry name" value="CH_dom"/>
</dbReference>
<comment type="subcellular location">
    <subcellularLocation>
        <location evidence="2">Cytoplasm</location>
        <location evidence="2">Cytoskeleton</location>
    </subcellularLocation>
    <subcellularLocation>
        <location evidence="1">Cytoplasm</location>
        <location evidence="1">Myofibril</location>
        <location evidence="1">Sarcomere</location>
    </subcellularLocation>
</comment>
<proteinExistence type="inferred from homology"/>
<keyword evidence="6" id="KW-0130">Cell adhesion</keyword>
<dbReference type="GO" id="GO:0071963">
    <property type="term" value="P:establishment or maintenance of cell polarity regulating cell shape"/>
    <property type="evidence" value="ECO:0007669"/>
    <property type="project" value="TreeGrafter"/>
</dbReference>
<keyword evidence="4" id="KW-0963">Cytoplasm</keyword>
<name>A0A2A2J391_9BILA</name>
<dbReference type="GO" id="GO:0015629">
    <property type="term" value="C:actin cytoskeleton"/>
    <property type="evidence" value="ECO:0007669"/>
    <property type="project" value="TreeGrafter"/>
</dbReference>
<organism evidence="12 13">
    <name type="scientific">Diploscapter pachys</name>
    <dbReference type="NCBI Taxonomy" id="2018661"/>
    <lineage>
        <taxon>Eukaryota</taxon>
        <taxon>Metazoa</taxon>
        <taxon>Ecdysozoa</taxon>
        <taxon>Nematoda</taxon>
        <taxon>Chromadorea</taxon>
        <taxon>Rhabditida</taxon>
        <taxon>Rhabditina</taxon>
        <taxon>Rhabditomorpha</taxon>
        <taxon>Rhabditoidea</taxon>
        <taxon>Rhabditidae</taxon>
        <taxon>Diploscapter</taxon>
    </lineage>
</organism>
<dbReference type="AlphaFoldDB" id="A0A2A2J391"/>
<dbReference type="Proteomes" id="UP000218231">
    <property type="component" value="Unassembled WGS sequence"/>
</dbReference>
<feature type="domain" description="Calponin-homology (CH)" evidence="11">
    <location>
        <begin position="115"/>
        <end position="222"/>
    </location>
</feature>
<feature type="compositionally biased region" description="Polar residues" evidence="10">
    <location>
        <begin position="399"/>
        <end position="409"/>
    </location>
</feature>
<evidence type="ECO:0000259" key="11">
    <source>
        <dbReference type="PROSITE" id="PS50021"/>
    </source>
</evidence>
<feature type="domain" description="Calponin-homology (CH)" evidence="11">
    <location>
        <begin position="282"/>
        <end position="389"/>
    </location>
</feature>